<dbReference type="FunFam" id="3.40.30.10:FF:000001">
    <property type="entry name" value="Thioredoxin"/>
    <property type="match status" value="1"/>
</dbReference>
<gene>
    <name evidence="11" type="primary">trxA</name>
    <name evidence="11" type="ORF">L4H06_06710</name>
    <name evidence="12" type="ORF">PJU73_08980</name>
</gene>
<dbReference type="CDD" id="cd02947">
    <property type="entry name" value="TRX_family"/>
    <property type="match status" value="1"/>
</dbReference>
<keyword evidence="3" id="KW-0249">Electron transport</keyword>
<keyword evidence="5 9" id="KW-0676">Redox-active center</keyword>
<dbReference type="PANTHER" id="PTHR45663">
    <property type="entry name" value="GEO12009P1"/>
    <property type="match status" value="1"/>
</dbReference>
<accession>A0AAW5AJ57</accession>
<evidence type="ECO:0000256" key="9">
    <source>
        <dbReference type="PIRSR" id="PIRSR000077-4"/>
    </source>
</evidence>
<feature type="site" description="Contributes to redox potential value" evidence="8">
    <location>
        <position position="33"/>
    </location>
</feature>
<dbReference type="EMBL" id="JAKKDL010000006">
    <property type="protein sequence ID" value="MCF7529912.1"/>
    <property type="molecule type" value="Genomic_DNA"/>
</dbReference>
<feature type="active site" description="Nucleophile" evidence="8">
    <location>
        <position position="32"/>
    </location>
</feature>
<dbReference type="Proteomes" id="UP001201397">
    <property type="component" value="Unassembled WGS sequence"/>
</dbReference>
<dbReference type="InterPro" id="IPR036249">
    <property type="entry name" value="Thioredoxin-like_sf"/>
</dbReference>
<dbReference type="GO" id="GO:0005829">
    <property type="term" value="C:cytosol"/>
    <property type="evidence" value="ECO:0007669"/>
    <property type="project" value="TreeGrafter"/>
</dbReference>
<dbReference type="PRINTS" id="PR00421">
    <property type="entry name" value="THIOREDOXIN"/>
</dbReference>
<dbReference type="PROSITE" id="PS00194">
    <property type="entry name" value="THIOREDOXIN_1"/>
    <property type="match status" value="1"/>
</dbReference>
<comment type="similarity">
    <text evidence="1 7">Belongs to the thioredoxin family.</text>
</comment>
<evidence type="ECO:0000256" key="2">
    <source>
        <dbReference type="ARBA" id="ARBA00022448"/>
    </source>
</evidence>
<dbReference type="PANTHER" id="PTHR45663:SF11">
    <property type="entry name" value="GEO12009P1"/>
    <property type="match status" value="1"/>
</dbReference>
<feature type="domain" description="Thioredoxin" evidence="10">
    <location>
        <begin position="1"/>
        <end position="107"/>
    </location>
</feature>
<name>A0AAW5AJ57_9NEIS</name>
<feature type="active site" description="Nucleophile" evidence="8">
    <location>
        <position position="35"/>
    </location>
</feature>
<feature type="site" description="Contributes to redox potential value" evidence="8">
    <location>
        <position position="34"/>
    </location>
</feature>
<dbReference type="Pfam" id="PF00085">
    <property type="entry name" value="Thioredoxin"/>
    <property type="match status" value="1"/>
</dbReference>
<dbReference type="Gene3D" id="3.40.30.10">
    <property type="entry name" value="Glutaredoxin"/>
    <property type="match status" value="1"/>
</dbReference>
<evidence type="ECO:0000256" key="3">
    <source>
        <dbReference type="ARBA" id="ARBA00022982"/>
    </source>
</evidence>
<evidence type="ECO:0000256" key="8">
    <source>
        <dbReference type="PIRSR" id="PIRSR000077-1"/>
    </source>
</evidence>
<dbReference type="InterPro" id="IPR013766">
    <property type="entry name" value="Thioredoxin_domain"/>
</dbReference>
<dbReference type="InterPro" id="IPR017937">
    <property type="entry name" value="Thioredoxin_CS"/>
</dbReference>
<evidence type="ECO:0000256" key="6">
    <source>
        <dbReference type="NCBIfam" id="TIGR01068"/>
    </source>
</evidence>
<dbReference type="PIRSF" id="PIRSF000077">
    <property type="entry name" value="Thioredoxin"/>
    <property type="match status" value="1"/>
</dbReference>
<keyword evidence="2" id="KW-0813">Transport</keyword>
<evidence type="ECO:0000313" key="12">
    <source>
        <dbReference type="EMBL" id="WCL71444.1"/>
    </source>
</evidence>
<dbReference type="NCBIfam" id="TIGR01068">
    <property type="entry name" value="thioredoxin"/>
    <property type="match status" value="1"/>
</dbReference>
<dbReference type="Proteomes" id="UP001221268">
    <property type="component" value="Chromosome"/>
</dbReference>
<evidence type="ECO:0000256" key="7">
    <source>
        <dbReference type="PIRNR" id="PIRNR000077"/>
    </source>
</evidence>
<dbReference type="PROSITE" id="PS51352">
    <property type="entry name" value="THIOREDOXIN_2"/>
    <property type="match status" value="1"/>
</dbReference>
<dbReference type="SUPFAM" id="SSF52833">
    <property type="entry name" value="Thioredoxin-like"/>
    <property type="match status" value="1"/>
</dbReference>
<keyword evidence="4 9" id="KW-1015">Disulfide bond</keyword>
<evidence type="ECO:0000256" key="4">
    <source>
        <dbReference type="ARBA" id="ARBA00023157"/>
    </source>
</evidence>
<dbReference type="GO" id="GO:0015035">
    <property type="term" value="F:protein-disulfide reductase activity"/>
    <property type="evidence" value="ECO:0007669"/>
    <property type="project" value="UniProtKB-UniRule"/>
</dbReference>
<evidence type="ECO:0000313" key="14">
    <source>
        <dbReference type="Proteomes" id="UP001221268"/>
    </source>
</evidence>
<dbReference type="AlphaFoldDB" id="A0AAW5AJ57"/>
<organism evidence="11 13">
    <name type="scientific">Neisseria lisongii</name>
    <dbReference type="NCBI Taxonomy" id="2912188"/>
    <lineage>
        <taxon>Bacteria</taxon>
        <taxon>Pseudomonadati</taxon>
        <taxon>Pseudomonadota</taxon>
        <taxon>Betaproteobacteria</taxon>
        <taxon>Neisseriales</taxon>
        <taxon>Neisseriaceae</taxon>
        <taxon>Neisseria</taxon>
    </lineage>
</organism>
<reference evidence="12 14" key="2">
    <citation type="submission" date="2023-01" db="EMBL/GenBank/DDBJ databases">
        <authorList>
            <person name="Yang C."/>
        </authorList>
    </citation>
    <scope>NUCLEOTIDE SEQUENCE [LARGE SCALE GENOMIC DNA]</scope>
    <source>
        <strain evidence="12 14">ZJ106</strain>
    </source>
</reference>
<proteinExistence type="inferred from homology"/>
<keyword evidence="14" id="KW-1185">Reference proteome</keyword>
<evidence type="ECO:0000256" key="1">
    <source>
        <dbReference type="ARBA" id="ARBA00008987"/>
    </source>
</evidence>
<evidence type="ECO:0000313" key="11">
    <source>
        <dbReference type="EMBL" id="MCF7529912.1"/>
    </source>
</evidence>
<dbReference type="InterPro" id="IPR005746">
    <property type="entry name" value="Thioredoxin"/>
</dbReference>
<evidence type="ECO:0000313" key="13">
    <source>
        <dbReference type="Proteomes" id="UP001201397"/>
    </source>
</evidence>
<feature type="site" description="Deprotonates C-terminal active site Cys" evidence="8">
    <location>
        <position position="26"/>
    </location>
</feature>
<sequence length="107" mass="11998">MSKIIYSNDQQFEQDVIQSEQPVLVDFYADWCPPCQMIAPMLDELAEDYAGRAKVVKINVDQNPELSARYGIRSIPTLITFKQGKPLQQTAGAMPKPQLASLIEKAL</sequence>
<evidence type="ECO:0000256" key="5">
    <source>
        <dbReference type="ARBA" id="ARBA00023284"/>
    </source>
</evidence>
<dbReference type="GO" id="GO:0045454">
    <property type="term" value="P:cell redox homeostasis"/>
    <property type="evidence" value="ECO:0007669"/>
    <property type="project" value="TreeGrafter"/>
</dbReference>
<reference evidence="11" key="1">
    <citation type="submission" date="2022-01" db="EMBL/GenBank/DDBJ databases">
        <title>Neisseria sp. ZJ104.</title>
        <authorList>
            <person name="Yang C."/>
        </authorList>
    </citation>
    <scope>NUCLEOTIDE SEQUENCE</scope>
    <source>
        <strain evidence="11">ZJ104</strain>
    </source>
</reference>
<protein>
    <recommendedName>
        <fullName evidence="6 7">Thioredoxin</fullName>
    </recommendedName>
</protein>
<feature type="disulfide bond" description="Redox-active" evidence="9">
    <location>
        <begin position="32"/>
        <end position="35"/>
    </location>
</feature>
<dbReference type="EMBL" id="CP116766">
    <property type="protein sequence ID" value="WCL71444.1"/>
    <property type="molecule type" value="Genomic_DNA"/>
</dbReference>
<evidence type="ECO:0000259" key="10">
    <source>
        <dbReference type="PROSITE" id="PS51352"/>
    </source>
</evidence>